<evidence type="ECO:0000256" key="1">
    <source>
        <dbReference type="ARBA" id="ARBA00022723"/>
    </source>
</evidence>
<name>A0AAD4MNV0_9BILA</name>
<evidence type="ECO:0000259" key="5">
    <source>
        <dbReference type="PROSITE" id="PS50865"/>
    </source>
</evidence>
<dbReference type="GO" id="GO:0008270">
    <property type="term" value="F:zinc ion binding"/>
    <property type="evidence" value="ECO:0007669"/>
    <property type="project" value="UniProtKB-KW"/>
</dbReference>
<proteinExistence type="predicted"/>
<keyword evidence="1" id="KW-0479">Metal-binding</keyword>
<dbReference type="EMBL" id="JAKKPZ010000125">
    <property type="protein sequence ID" value="KAI1701173.1"/>
    <property type="molecule type" value="Genomic_DNA"/>
</dbReference>
<dbReference type="Gene3D" id="6.10.140.2220">
    <property type="match status" value="1"/>
</dbReference>
<protein>
    <submittedName>
        <fullName evidence="6">MYND finger domain-containing protein</fullName>
    </submittedName>
</protein>
<feature type="domain" description="MYND-type" evidence="5">
    <location>
        <begin position="7"/>
        <end position="48"/>
    </location>
</feature>
<sequence>MSSSDKCAQCKELASKRCAKCHNANGESVYYCSKECQHKNWTSHKHFCGIALPCNVIPEGKRTSRGILLPVDGTKPIFVDVPVGACTEDPFLFTPSIDKEGELFYSDRRFLNRSWRSRQLFGHMLNFVFRDSFIKDGSKLNQCVQTLTNGKAPFQWRGPILVLKYTDDTNEEPLDVKLKDASDIVDQFLFYGAQEQK</sequence>
<evidence type="ECO:0000256" key="3">
    <source>
        <dbReference type="ARBA" id="ARBA00022833"/>
    </source>
</evidence>
<keyword evidence="3" id="KW-0862">Zinc</keyword>
<evidence type="ECO:0000256" key="2">
    <source>
        <dbReference type="ARBA" id="ARBA00022771"/>
    </source>
</evidence>
<dbReference type="Pfam" id="PF01753">
    <property type="entry name" value="zf-MYND"/>
    <property type="match status" value="1"/>
</dbReference>
<evidence type="ECO:0000313" key="6">
    <source>
        <dbReference type="EMBL" id="KAI1701173.1"/>
    </source>
</evidence>
<dbReference type="SUPFAM" id="SSF144232">
    <property type="entry name" value="HIT/MYND zinc finger-like"/>
    <property type="match status" value="1"/>
</dbReference>
<reference evidence="6" key="1">
    <citation type="submission" date="2022-01" db="EMBL/GenBank/DDBJ databases">
        <title>Genome Sequence Resource for Two Populations of Ditylenchus destructor, the Migratory Endoparasitic Phytonematode.</title>
        <authorList>
            <person name="Zhang H."/>
            <person name="Lin R."/>
            <person name="Xie B."/>
        </authorList>
    </citation>
    <scope>NUCLEOTIDE SEQUENCE</scope>
    <source>
        <strain evidence="6">BazhouSP</strain>
    </source>
</reference>
<accession>A0AAD4MNV0</accession>
<evidence type="ECO:0000256" key="4">
    <source>
        <dbReference type="PROSITE-ProRule" id="PRU00134"/>
    </source>
</evidence>
<keyword evidence="2 4" id="KW-0863">Zinc-finger</keyword>
<dbReference type="PROSITE" id="PS50865">
    <property type="entry name" value="ZF_MYND_2"/>
    <property type="match status" value="1"/>
</dbReference>
<gene>
    <name evidence="6" type="ORF">DdX_16260</name>
</gene>
<dbReference type="InterPro" id="IPR002893">
    <property type="entry name" value="Znf_MYND"/>
</dbReference>
<keyword evidence="7" id="KW-1185">Reference proteome</keyword>
<dbReference type="AlphaFoldDB" id="A0AAD4MNV0"/>
<evidence type="ECO:0000313" key="7">
    <source>
        <dbReference type="Proteomes" id="UP001201812"/>
    </source>
</evidence>
<comment type="caution">
    <text evidence="6">The sequence shown here is derived from an EMBL/GenBank/DDBJ whole genome shotgun (WGS) entry which is preliminary data.</text>
</comment>
<dbReference type="Proteomes" id="UP001201812">
    <property type="component" value="Unassembled WGS sequence"/>
</dbReference>
<organism evidence="6 7">
    <name type="scientific">Ditylenchus destructor</name>
    <dbReference type="NCBI Taxonomy" id="166010"/>
    <lineage>
        <taxon>Eukaryota</taxon>
        <taxon>Metazoa</taxon>
        <taxon>Ecdysozoa</taxon>
        <taxon>Nematoda</taxon>
        <taxon>Chromadorea</taxon>
        <taxon>Rhabditida</taxon>
        <taxon>Tylenchina</taxon>
        <taxon>Tylenchomorpha</taxon>
        <taxon>Sphaerularioidea</taxon>
        <taxon>Anguinidae</taxon>
        <taxon>Anguininae</taxon>
        <taxon>Ditylenchus</taxon>
    </lineage>
</organism>